<organism evidence="1 2">
    <name type="scientific">Catharanthus roseus</name>
    <name type="common">Madagascar periwinkle</name>
    <name type="synonym">Vinca rosea</name>
    <dbReference type="NCBI Taxonomy" id="4058"/>
    <lineage>
        <taxon>Eukaryota</taxon>
        <taxon>Viridiplantae</taxon>
        <taxon>Streptophyta</taxon>
        <taxon>Embryophyta</taxon>
        <taxon>Tracheophyta</taxon>
        <taxon>Spermatophyta</taxon>
        <taxon>Magnoliopsida</taxon>
        <taxon>eudicotyledons</taxon>
        <taxon>Gunneridae</taxon>
        <taxon>Pentapetalae</taxon>
        <taxon>asterids</taxon>
        <taxon>lamiids</taxon>
        <taxon>Gentianales</taxon>
        <taxon>Apocynaceae</taxon>
        <taxon>Rauvolfioideae</taxon>
        <taxon>Vinceae</taxon>
        <taxon>Catharanthinae</taxon>
        <taxon>Catharanthus</taxon>
    </lineage>
</organism>
<accession>A0ACB9ZXP2</accession>
<evidence type="ECO:0000313" key="1">
    <source>
        <dbReference type="EMBL" id="KAI5653104.1"/>
    </source>
</evidence>
<protein>
    <submittedName>
        <fullName evidence="1">Uncharacterized protein</fullName>
    </submittedName>
</protein>
<gene>
    <name evidence="1" type="ORF">M9H77_30291</name>
</gene>
<dbReference type="EMBL" id="CM044707">
    <property type="protein sequence ID" value="KAI5653104.1"/>
    <property type="molecule type" value="Genomic_DNA"/>
</dbReference>
<reference evidence="2" key="1">
    <citation type="journal article" date="2023" name="Nat. Plants">
        <title>Single-cell RNA sequencing provides a high-resolution roadmap for understanding the multicellular compartmentation of specialized metabolism.</title>
        <authorList>
            <person name="Sun S."/>
            <person name="Shen X."/>
            <person name="Li Y."/>
            <person name="Li Y."/>
            <person name="Wang S."/>
            <person name="Li R."/>
            <person name="Zhang H."/>
            <person name="Shen G."/>
            <person name="Guo B."/>
            <person name="Wei J."/>
            <person name="Xu J."/>
            <person name="St-Pierre B."/>
            <person name="Chen S."/>
            <person name="Sun C."/>
        </authorList>
    </citation>
    <scope>NUCLEOTIDE SEQUENCE [LARGE SCALE GENOMIC DNA]</scope>
</reference>
<evidence type="ECO:0000313" key="2">
    <source>
        <dbReference type="Proteomes" id="UP001060085"/>
    </source>
</evidence>
<proteinExistence type="predicted"/>
<name>A0ACB9ZXP2_CATRO</name>
<sequence>MHLDYSRELVNTLPKIGVNFPAWAKGLSTIYQARTFDQEKKEKSITNAQRFEGKQFFKPPQGLVKLETLKPSMVEESSKVNELPQATIEVEESVILHIKEEISNVEHCDLMRDKNIEKESIEIKDKERLEHQERLVEIMYL</sequence>
<keyword evidence="2" id="KW-1185">Reference proteome</keyword>
<comment type="caution">
    <text evidence="1">The sequence shown here is derived from an EMBL/GenBank/DDBJ whole genome shotgun (WGS) entry which is preliminary data.</text>
</comment>
<dbReference type="Proteomes" id="UP001060085">
    <property type="component" value="Linkage Group LG07"/>
</dbReference>